<dbReference type="GO" id="GO:0008175">
    <property type="term" value="F:tRNA methyltransferase activity"/>
    <property type="evidence" value="ECO:0007669"/>
    <property type="project" value="InterPro"/>
</dbReference>
<dbReference type="GO" id="GO:0005737">
    <property type="term" value="C:cytoplasm"/>
    <property type="evidence" value="ECO:0007669"/>
    <property type="project" value="UniProtKB-SubCell"/>
</dbReference>
<evidence type="ECO:0000256" key="3">
    <source>
        <dbReference type="ARBA" id="ARBA00022679"/>
    </source>
</evidence>
<dbReference type="PANTHER" id="PTHR40703">
    <property type="entry name" value="TRNA (PSEUDOURIDINE(54)-N(1))-METHYLTRANSFERASE"/>
    <property type="match status" value="1"/>
</dbReference>
<feature type="binding site" evidence="5">
    <location>
        <position position="132"/>
    </location>
    <ligand>
        <name>S-adenosyl-L-methionine</name>
        <dbReference type="ChEBI" id="CHEBI:59789"/>
    </ligand>
</feature>
<gene>
    <name evidence="6" type="ORF">HQ497_13380</name>
</gene>
<dbReference type="InterPro" id="IPR007158">
    <property type="entry name" value="TrmY"/>
</dbReference>
<comment type="caution">
    <text evidence="5">Lacks conserved residue(s) required for the propagation of feature annotation.</text>
</comment>
<evidence type="ECO:0000256" key="2">
    <source>
        <dbReference type="ARBA" id="ARBA00022603"/>
    </source>
</evidence>
<sequence>MPEFIVRARAASTDPAHFLASVGTGAHVEYLAQIIVSALMISKGHREDTTLSLVLEDSLDFSRCLTLEGAQLGDLGGTTEAALLKVIADSLHLAKGLSKEASITTPIGVRATAISFEHLVKAKVEDQQVFLLDPKGDDIRTVDIPVDAVFLLTDHIPMPKKNFKAMARQGVKKVSLGPVMLHASQCISIIQNELDRRYMG</sequence>
<evidence type="ECO:0000256" key="1">
    <source>
        <dbReference type="ARBA" id="ARBA00022490"/>
    </source>
</evidence>
<comment type="similarity">
    <text evidence="5">Belongs to the methyltransferase superfamily. TrmY family.</text>
</comment>
<dbReference type="GO" id="GO:0030488">
    <property type="term" value="P:tRNA methylation"/>
    <property type="evidence" value="ECO:0007669"/>
    <property type="project" value="TreeGrafter"/>
</dbReference>
<dbReference type="EC" id="2.1.1.-" evidence="5"/>
<dbReference type="HAMAP" id="MF_00587">
    <property type="entry name" value="tRNA_methyltr_TrmY"/>
    <property type="match status" value="1"/>
</dbReference>
<dbReference type="Pfam" id="PF04013">
    <property type="entry name" value="Methyltrn_RNA_2"/>
    <property type="match status" value="1"/>
</dbReference>
<keyword evidence="2 5" id="KW-0489">Methyltransferase</keyword>
<dbReference type="GO" id="GO:0008757">
    <property type="term" value="F:S-adenosylmethionine-dependent methyltransferase activity"/>
    <property type="evidence" value="ECO:0007669"/>
    <property type="project" value="UniProtKB-UniRule"/>
</dbReference>
<dbReference type="PANTHER" id="PTHR40703:SF1">
    <property type="entry name" value="TRNA (PSEUDOURIDINE(54)-N(1))-METHYLTRANSFERASE"/>
    <property type="match status" value="1"/>
</dbReference>
<evidence type="ECO:0000313" key="6">
    <source>
        <dbReference type="EMBL" id="NQV66347.1"/>
    </source>
</evidence>
<dbReference type="EMBL" id="JABMOJ010000502">
    <property type="protein sequence ID" value="NQV66347.1"/>
    <property type="molecule type" value="Genomic_DNA"/>
</dbReference>
<evidence type="ECO:0000313" key="7">
    <source>
        <dbReference type="Proteomes" id="UP000754644"/>
    </source>
</evidence>
<comment type="subcellular location">
    <subcellularLocation>
        <location evidence="5">Cytoplasm</location>
    </subcellularLocation>
</comment>
<evidence type="ECO:0000256" key="4">
    <source>
        <dbReference type="ARBA" id="ARBA00022691"/>
    </source>
</evidence>
<dbReference type="AlphaFoldDB" id="A0A973AAB3"/>
<reference evidence="6" key="1">
    <citation type="submission" date="2020-05" db="EMBL/GenBank/DDBJ databases">
        <title>Sulfur intermediates as new biogeochemical hubs in an aquatic model microbial ecosystem.</title>
        <authorList>
            <person name="Vigneron A."/>
        </authorList>
    </citation>
    <scope>NUCLEOTIDE SEQUENCE</scope>
    <source>
        <strain evidence="6">Bin.250</strain>
    </source>
</reference>
<keyword evidence="3 5" id="KW-0808">Transferase</keyword>
<proteinExistence type="inferred from homology"/>
<evidence type="ECO:0000256" key="5">
    <source>
        <dbReference type="HAMAP-Rule" id="MF_00587"/>
    </source>
</evidence>
<keyword evidence="4 5" id="KW-0949">S-adenosyl-L-methionine</keyword>
<dbReference type="Gene3D" id="3.40.1280.10">
    <property type="match status" value="1"/>
</dbReference>
<organism evidence="6 7">
    <name type="scientific">SAR86 cluster bacterium</name>
    <dbReference type="NCBI Taxonomy" id="2030880"/>
    <lineage>
        <taxon>Bacteria</taxon>
        <taxon>Pseudomonadati</taxon>
        <taxon>Pseudomonadota</taxon>
        <taxon>Gammaproteobacteria</taxon>
        <taxon>SAR86 cluster</taxon>
    </lineage>
</organism>
<dbReference type="InterPro" id="IPR029026">
    <property type="entry name" value="tRNA_m1G_MTases_N"/>
</dbReference>
<protein>
    <recommendedName>
        <fullName evidence="5">Putative pseudouridine methyltransferase</fullName>
        <ecNumber evidence="5">2.1.1.-</ecNumber>
    </recommendedName>
</protein>
<accession>A0A973AAB3</accession>
<dbReference type="Proteomes" id="UP000754644">
    <property type="component" value="Unassembled WGS sequence"/>
</dbReference>
<dbReference type="InterPro" id="IPR029028">
    <property type="entry name" value="Alpha/beta_knot_MTases"/>
</dbReference>
<dbReference type="SUPFAM" id="SSF75217">
    <property type="entry name" value="alpha/beta knot"/>
    <property type="match status" value="1"/>
</dbReference>
<name>A0A973AAB3_9GAMM</name>
<comment type="caution">
    <text evidence="6">The sequence shown here is derived from an EMBL/GenBank/DDBJ whole genome shotgun (WGS) entry which is preliminary data.</text>
</comment>
<feature type="binding site" evidence="5">
    <location>
        <position position="186"/>
    </location>
    <ligand>
        <name>S-adenosyl-L-methionine</name>
        <dbReference type="ChEBI" id="CHEBI:59789"/>
    </ligand>
</feature>
<keyword evidence="1 5" id="KW-0963">Cytoplasm</keyword>